<proteinExistence type="predicted"/>
<comment type="caution">
    <text evidence="1">The sequence shown here is derived from an EMBL/GenBank/DDBJ whole genome shotgun (WGS) entry which is preliminary data.</text>
</comment>
<dbReference type="AlphaFoldDB" id="A0A0F9M6L6"/>
<dbReference type="Pfam" id="PF03692">
    <property type="entry name" value="CxxCxxCC"/>
    <property type="match status" value="1"/>
</dbReference>
<name>A0A0F9M6L6_9ZZZZ</name>
<accession>A0A0F9M6L6</accession>
<dbReference type="EMBL" id="LAZR01005269">
    <property type="protein sequence ID" value="KKN01374.1"/>
    <property type="molecule type" value="Genomic_DNA"/>
</dbReference>
<gene>
    <name evidence="1" type="ORF">LCGC14_1128390</name>
</gene>
<protein>
    <recommendedName>
        <fullName evidence="2">YkgJ family cysteine cluster protein</fullName>
    </recommendedName>
</protein>
<dbReference type="PANTHER" id="PTHR35866">
    <property type="entry name" value="PUTATIVE-RELATED"/>
    <property type="match status" value="1"/>
</dbReference>
<dbReference type="InterPro" id="IPR005358">
    <property type="entry name" value="Puta_zinc/iron-chelating_dom"/>
</dbReference>
<dbReference type="PANTHER" id="PTHR35866:SF1">
    <property type="entry name" value="YKGJ FAMILY CYSTEINE CLUSTER PROTEIN"/>
    <property type="match status" value="1"/>
</dbReference>
<evidence type="ECO:0008006" key="2">
    <source>
        <dbReference type="Google" id="ProtNLM"/>
    </source>
</evidence>
<organism evidence="1">
    <name type="scientific">marine sediment metagenome</name>
    <dbReference type="NCBI Taxonomy" id="412755"/>
    <lineage>
        <taxon>unclassified sequences</taxon>
        <taxon>metagenomes</taxon>
        <taxon>ecological metagenomes</taxon>
    </lineage>
</organism>
<evidence type="ECO:0000313" key="1">
    <source>
        <dbReference type="EMBL" id="KKN01374.1"/>
    </source>
</evidence>
<reference evidence="1" key="1">
    <citation type="journal article" date="2015" name="Nature">
        <title>Complex archaea that bridge the gap between prokaryotes and eukaryotes.</title>
        <authorList>
            <person name="Spang A."/>
            <person name="Saw J.H."/>
            <person name="Jorgensen S.L."/>
            <person name="Zaremba-Niedzwiedzka K."/>
            <person name="Martijn J."/>
            <person name="Lind A.E."/>
            <person name="van Eijk R."/>
            <person name="Schleper C."/>
            <person name="Guy L."/>
            <person name="Ettema T.J."/>
        </authorList>
    </citation>
    <scope>NUCLEOTIDE SEQUENCE</scope>
</reference>
<sequence>MKNLYLIHPISPLDFSCLLLDGFYRMEEILKQLPKKAGEKLAENKKFFKNLKRKPPKNLDYIMQELHDAEFERTDCLTCANCCKTTGPLFTNADIERIAKHFRQKPKAFIAQHLRIDEDNDYVLQQVPCTFLGDDNYCSIYEVRPKACREFPHTDRKKFQQISHLTLKNVGVCPAAYNIVEAMKERIDTNSRSKQ</sequence>